<proteinExistence type="predicted"/>
<dbReference type="AlphaFoldDB" id="A0ABD5ME63"/>
<sequence length="50" mass="5742">MTKQRLESEIDELSDELLGELDPTDRVGLMLRAEAGGREAWIDRLRRTCP</sequence>
<evidence type="ECO:0000313" key="2">
    <source>
        <dbReference type="Proteomes" id="UP001570511"/>
    </source>
</evidence>
<comment type="caution">
    <text evidence="1">The sequence shown here is derived from an EMBL/GenBank/DDBJ whole genome shotgun (WGS) entry which is preliminary data.</text>
</comment>
<dbReference type="RefSeq" id="WP_372388546.1">
    <property type="nucleotide sequence ID" value="NZ_JBGNYA010000001.1"/>
</dbReference>
<dbReference type="Proteomes" id="UP001570511">
    <property type="component" value="Unassembled WGS sequence"/>
</dbReference>
<protein>
    <submittedName>
        <fullName evidence="1">Uncharacterized protein</fullName>
    </submittedName>
</protein>
<name>A0ABD5ME63_9EURY</name>
<dbReference type="EMBL" id="JBGNYA010000001">
    <property type="protein sequence ID" value="MFA1610778.1"/>
    <property type="molecule type" value="Genomic_DNA"/>
</dbReference>
<reference evidence="1 2" key="1">
    <citation type="submission" date="2024-08" db="EMBL/GenBank/DDBJ databases">
        <title>Halobellus sp. MBLA0158 whole genome sequence.</title>
        <authorList>
            <person name="Hwang C.Y."/>
            <person name="Cho E.-S."/>
            <person name="Seo M.-J."/>
        </authorList>
    </citation>
    <scope>NUCLEOTIDE SEQUENCE [LARGE SCALE GENOMIC DNA]</scope>
    <source>
        <strain evidence="1 2">MBLA0158</strain>
    </source>
</reference>
<accession>A0ABD5ME63</accession>
<gene>
    <name evidence="1" type="ORF">OS889_07140</name>
</gene>
<evidence type="ECO:0000313" key="1">
    <source>
        <dbReference type="EMBL" id="MFA1610778.1"/>
    </source>
</evidence>
<keyword evidence="2" id="KW-1185">Reference proteome</keyword>
<organism evidence="1 2">
    <name type="scientific">Halobellus rubicundus</name>
    <dbReference type="NCBI Taxonomy" id="2996466"/>
    <lineage>
        <taxon>Archaea</taxon>
        <taxon>Methanobacteriati</taxon>
        <taxon>Methanobacteriota</taxon>
        <taxon>Stenosarchaea group</taxon>
        <taxon>Halobacteria</taxon>
        <taxon>Halobacteriales</taxon>
        <taxon>Haloferacaceae</taxon>
        <taxon>Halobellus</taxon>
    </lineage>
</organism>